<feature type="coiled-coil region" evidence="1">
    <location>
        <begin position="254"/>
        <end position="291"/>
    </location>
</feature>
<organism evidence="3">
    <name type="scientific">Haptolina brevifila</name>
    <dbReference type="NCBI Taxonomy" id="156173"/>
    <lineage>
        <taxon>Eukaryota</taxon>
        <taxon>Haptista</taxon>
        <taxon>Haptophyta</taxon>
        <taxon>Prymnesiophyceae</taxon>
        <taxon>Prymnesiales</taxon>
        <taxon>Prymnesiaceae</taxon>
        <taxon>Haptolina</taxon>
    </lineage>
</organism>
<reference evidence="3" key="1">
    <citation type="submission" date="2021-01" db="EMBL/GenBank/DDBJ databases">
        <authorList>
            <person name="Corre E."/>
            <person name="Pelletier E."/>
            <person name="Niang G."/>
            <person name="Scheremetjew M."/>
            <person name="Finn R."/>
            <person name="Kale V."/>
            <person name="Holt S."/>
            <person name="Cochrane G."/>
            <person name="Meng A."/>
            <person name="Brown T."/>
            <person name="Cohen L."/>
        </authorList>
    </citation>
    <scope>NUCLEOTIDE SEQUENCE</scope>
    <source>
        <strain evidence="3">UTEX LB 985</strain>
    </source>
</reference>
<dbReference type="AlphaFoldDB" id="A0A7S2D989"/>
<evidence type="ECO:0000256" key="1">
    <source>
        <dbReference type="SAM" id="Coils"/>
    </source>
</evidence>
<gene>
    <name evidence="3" type="ORF">CBRE1094_LOCUS14793</name>
</gene>
<dbReference type="EMBL" id="HBGU01027270">
    <property type="protein sequence ID" value="CAD9447282.1"/>
    <property type="molecule type" value="Transcribed_RNA"/>
</dbReference>
<feature type="region of interest" description="Disordered" evidence="2">
    <location>
        <begin position="310"/>
        <end position="329"/>
    </location>
</feature>
<accession>A0A7S2D989</accession>
<keyword evidence="1" id="KW-0175">Coiled coil</keyword>
<feature type="coiled-coil region" evidence="1">
    <location>
        <begin position="77"/>
        <end position="135"/>
    </location>
</feature>
<proteinExistence type="predicted"/>
<evidence type="ECO:0000313" key="3">
    <source>
        <dbReference type="EMBL" id="CAD9447282.1"/>
    </source>
</evidence>
<name>A0A7S2D989_9EUKA</name>
<evidence type="ECO:0000256" key="2">
    <source>
        <dbReference type="SAM" id="MobiDB-lite"/>
    </source>
</evidence>
<sequence length="404" mass="45022">MGKRGIAQIEAAKGLLDMAADTAMKVRADATRLRDEVTSVLSARDEAIRQAEAAERARNETCTRVESEGAAHVIASNEQIARAHQQAEAAVARAEAAELRAERAERGFKEAEHARAAAQQAMQEATSSREKAEATLSTVGIQIGREREVLAKVMSDNVLFVKKLQFAETERERALEEKEELRTAWRKQTEDWFATAASEMQSKLLEDWGAASGLLTELTTTKMARESAEREYKEQMVRLGSTEASIREEARTLREAHEAALVTLAATRSKLEKQEQALEAARIRETQLQAQAEVRDGALDELRQAEASWRERGEAEMAERRTLRTASEEASREVGRLQVALRASEEQGKLLRSVNERVRAETSEEHGKLLETQAKLDRLEEQYELLSRQNSILVRSAETVATAG</sequence>
<protein>
    <submittedName>
        <fullName evidence="3">Uncharacterized protein</fullName>
    </submittedName>
</protein>